<dbReference type="PROSITE" id="PS51767">
    <property type="entry name" value="PEPTIDASE_A1"/>
    <property type="match status" value="1"/>
</dbReference>
<keyword evidence="4" id="KW-0645">Protease</keyword>
<dbReference type="InterPro" id="IPR021109">
    <property type="entry name" value="Peptidase_aspartic_dom_sf"/>
</dbReference>
<sequence length="463" mass="50126">MRVAHILSSLVGVGVLTTNAAVIDKHKTNSIEIISPLKGISFQRLKAHREPIAEDVVGRTQPLKAFRGKIAGHNAATALQAAQPKDLSNAYQNITALTPYGTQYSIEVIWDGKPLNMLFDTGSSDTWAASTNLSCVSMTGTVAYPREACAFGPDLIDGFKYGPVEDIHFALSYGSGEKASGPMGYSDVEVAGIVVQQQQVGLANLTHWYGNNYTNGILGMAYPSITSAFTGDATEKRPAFQVPYQPFFTSMVQQGLSADSFSVALVRNSSGVIAWGGRTGVTISSPTAYTDLIITQINTERPESAWQYSYYTILVDGIKWGTTTDERKFPYIVDTGTTMMFVPPPIAEAIARSFSPSGIYLFQYGSYFAPCDAVAPRVAVVIEGNSFWINPVDLIFRNMKDQLTGYCQIAITTGATGPYVLGSVFLHNVEAYFDVGAAQMRFYSRQTFGPTPEASIGPDRVSV</sequence>
<dbReference type="Pfam" id="PF00026">
    <property type="entry name" value="Asp"/>
    <property type="match status" value="1"/>
</dbReference>
<evidence type="ECO:0000256" key="2">
    <source>
        <dbReference type="ARBA" id="ARBA00022750"/>
    </source>
</evidence>
<protein>
    <submittedName>
        <fullName evidence="7">Aspartic-type</fullName>
    </submittedName>
</protein>
<evidence type="ECO:0000256" key="5">
    <source>
        <dbReference type="SAM" id="SignalP"/>
    </source>
</evidence>
<evidence type="ECO:0000256" key="4">
    <source>
        <dbReference type="RuleBase" id="RU000454"/>
    </source>
</evidence>
<evidence type="ECO:0000256" key="1">
    <source>
        <dbReference type="ARBA" id="ARBA00007447"/>
    </source>
</evidence>
<comment type="caution">
    <text evidence="7">The sequence shown here is derived from an EMBL/GenBank/DDBJ whole genome shotgun (WGS) entry which is preliminary data.</text>
</comment>
<dbReference type="InterPro" id="IPR001969">
    <property type="entry name" value="Aspartic_peptidase_AS"/>
</dbReference>
<dbReference type="GO" id="GO:0000324">
    <property type="term" value="C:fungal-type vacuole"/>
    <property type="evidence" value="ECO:0007669"/>
    <property type="project" value="TreeGrafter"/>
</dbReference>
<feature type="active site" evidence="3">
    <location>
        <position position="120"/>
    </location>
</feature>
<dbReference type="PROSITE" id="PS00141">
    <property type="entry name" value="ASP_PROTEASE"/>
    <property type="match status" value="1"/>
</dbReference>
<evidence type="ECO:0000256" key="3">
    <source>
        <dbReference type="PIRSR" id="PIRSR601461-1"/>
    </source>
</evidence>
<dbReference type="InterPro" id="IPR034164">
    <property type="entry name" value="Pepsin-like_dom"/>
</dbReference>
<dbReference type="Proteomes" id="UP000434172">
    <property type="component" value="Unassembled WGS sequence"/>
</dbReference>
<dbReference type="InterPro" id="IPR001461">
    <property type="entry name" value="Aspartic_peptidase_A1"/>
</dbReference>
<feature type="signal peptide" evidence="5">
    <location>
        <begin position="1"/>
        <end position="20"/>
    </location>
</feature>
<dbReference type="GO" id="GO:0006508">
    <property type="term" value="P:proteolysis"/>
    <property type="evidence" value="ECO:0007669"/>
    <property type="project" value="UniProtKB-KW"/>
</dbReference>
<organism evidence="7 8">
    <name type="scientific">Colletotrichum asianum</name>
    <dbReference type="NCBI Taxonomy" id="702518"/>
    <lineage>
        <taxon>Eukaryota</taxon>
        <taxon>Fungi</taxon>
        <taxon>Dikarya</taxon>
        <taxon>Ascomycota</taxon>
        <taxon>Pezizomycotina</taxon>
        <taxon>Sordariomycetes</taxon>
        <taxon>Hypocreomycetidae</taxon>
        <taxon>Glomerellales</taxon>
        <taxon>Glomerellaceae</taxon>
        <taxon>Colletotrichum</taxon>
        <taxon>Colletotrichum gloeosporioides species complex</taxon>
    </lineage>
</organism>
<accession>A0A8H3ZGH5</accession>
<proteinExistence type="inferred from homology"/>
<dbReference type="AlphaFoldDB" id="A0A8H3ZGH5"/>
<keyword evidence="2 4" id="KW-0064">Aspartyl protease</keyword>
<comment type="similarity">
    <text evidence="1 4">Belongs to the peptidase A1 family.</text>
</comment>
<dbReference type="SUPFAM" id="SSF50630">
    <property type="entry name" value="Acid proteases"/>
    <property type="match status" value="1"/>
</dbReference>
<dbReference type="OrthoDB" id="15189at2759"/>
<dbReference type="Gene3D" id="2.40.70.10">
    <property type="entry name" value="Acid Proteases"/>
    <property type="match status" value="2"/>
</dbReference>
<dbReference type="PANTHER" id="PTHR47966">
    <property type="entry name" value="BETA-SITE APP-CLEAVING ENZYME, ISOFORM A-RELATED"/>
    <property type="match status" value="1"/>
</dbReference>
<dbReference type="EMBL" id="WOWK01000112">
    <property type="protein sequence ID" value="KAF0318308.1"/>
    <property type="molecule type" value="Genomic_DNA"/>
</dbReference>
<feature type="domain" description="Peptidase A1" evidence="6">
    <location>
        <begin position="100"/>
        <end position="443"/>
    </location>
</feature>
<keyword evidence="5" id="KW-0732">Signal</keyword>
<gene>
    <name evidence="7" type="ORF">GQ607_014434</name>
</gene>
<name>A0A8H3ZGH5_9PEZI</name>
<evidence type="ECO:0000313" key="7">
    <source>
        <dbReference type="EMBL" id="KAF0318308.1"/>
    </source>
</evidence>
<feature type="active site" evidence="3">
    <location>
        <position position="334"/>
    </location>
</feature>
<feature type="chain" id="PRO_5033994406" evidence="5">
    <location>
        <begin position="21"/>
        <end position="463"/>
    </location>
</feature>
<dbReference type="GO" id="GO:0004190">
    <property type="term" value="F:aspartic-type endopeptidase activity"/>
    <property type="evidence" value="ECO:0007669"/>
    <property type="project" value="UniProtKB-KW"/>
</dbReference>
<keyword evidence="4" id="KW-0378">Hydrolase</keyword>
<evidence type="ECO:0000259" key="6">
    <source>
        <dbReference type="PROSITE" id="PS51767"/>
    </source>
</evidence>
<keyword evidence="8" id="KW-1185">Reference proteome</keyword>
<dbReference type="PRINTS" id="PR00792">
    <property type="entry name" value="PEPSIN"/>
</dbReference>
<reference evidence="7 8" key="1">
    <citation type="submission" date="2019-12" db="EMBL/GenBank/DDBJ databases">
        <title>A genome sequence resource for the geographically widespread anthracnose pathogen Colletotrichum asianum.</title>
        <authorList>
            <person name="Meng Y."/>
        </authorList>
    </citation>
    <scope>NUCLEOTIDE SEQUENCE [LARGE SCALE GENOMIC DNA]</scope>
    <source>
        <strain evidence="7 8">ICMP 18580</strain>
    </source>
</reference>
<dbReference type="CDD" id="cd05471">
    <property type="entry name" value="pepsin_like"/>
    <property type="match status" value="1"/>
</dbReference>
<dbReference type="PANTHER" id="PTHR47966:SF47">
    <property type="entry name" value="ENDOPEPTIDASE, PUTATIVE (AFU_ORTHOLOGUE AFUA_3G01220)-RELATED"/>
    <property type="match status" value="1"/>
</dbReference>
<dbReference type="InterPro" id="IPR033121">
    <property type="entry name" value="PEPTIDASE_A1"/>
</dbReference>
<evidence type="ECO:0000313" key="8">
    <source>
        <dbReference type="Proteomes" id="UP000434172"/>
    </source>
</evidence>